<dbReference type="eggNOG" id="ENOG50310FZ">
    <property type="taxonomic scope" value="Bacteria"/>
</dbReference>
<dbReference type="RefSeq" id="WP_011659050.1">
    <property type="nucleotide sequence ID" value="NC_008391.1"/>
</dbReference>
<gene>
    <name evidence="2" type="ordered locus">Bamb_4053</name>
</gene>
<feature type="region of interest" description="Disordered" evidence="1">
    <location>
        <begin position="35"/>
        <end position="99"/>
    </location>
</feature>
<feature type="compositionally biased region" description="Polar residues" evidence="1">
    <location>
        <begin position="60"/>
        <end position="76"/>
    </location>
</feature>
<name>Q0B8B7_BURCM</name>
<evidence type="ECO:0000313" key="3">
    <source>
        <dbReference type="Proteomes" id="UP000000662"/>
    </source>
</evidence>
<accession>Q0B8B7</accession>
<dbReference type="Proteomes" id="UP000000662">
    <property type="component" value="Chromosome 2"/>
</dbReference>
<dbReference type="PATRIC" id="fig|339670.21.peg.4340"/>
<dbReference type="GeneID" id="93089527"/>
<evidence type="ECO:0000313" key="2">
    <source>
        <dbReference type="EMBL" id="ABI89606.1"/>
    </source>
</evidence>
<sequence length="407" mass="46418">MADVKKAPYYKPQKGWWGPELKEYKGRQGCVPLETQKSVSIDRHAPGEKPPPPARLDASSPASLTSKQPAARQSQPKADHATPKAPPKQAESEVCENPPPFDLQDVPIAMDNLGWKVSARLARIWFAGPAHTYNDAPTSTQPSNEVDVTLDWVLKFGSVKKKYKRLIDRDIYSERSIRAATDIIEPFVKKLFLERHSTLNINTSRLTGDLRKLHNDWQFQLLPIRNWDTLHNLTPTDLTGALANFNIYVAIGNVEISSREKYFKYEKSGNSYCLNATGKITHIYLYVKDSYSFNGKQYLGHWNKRGVIIAPGALLTESSSPKRDSDIDILAKSINKPVDTRRSLFGKFKESDVYFPVYNADYNRWRERHRRGMDFMIYSKPVYLKLNKPINFELGEICRLEPSNTLA</sequence>
<dbReference type="InterPro" id="IPR045646">
    <property type="entry name" value="DUF6402"/>
</dbReference>
<dbReference type="AlphaFoldDB" id="Q0B8B7"/>
<proteinExistence type="predicted"/>
<keyword evidence="3" id="KW-1185">Reference proteome</keyword>
<dbReference type="KEGG" id="bam:Bamb_4053"/>
<feature type="region of interest" description="Disordered" evidence="1">
    <location>
        <begin position="1"/>
        <end position="21"/>
    </location>
</feature>
<evidence type="ECO:0000256" key="1">
    <source>
        <dbReference type="SAM" id="MobiDB-lite"/>
    </source>
</evidence>
<organism evidence="2 3">
    <name type="scientific">Burkholderia ambifaria (strain ATCC BAA-244 / DSM 16087 / CCUG 44356 / LMG 19182 / AMMD)</name>
    <name type="common">Burkholderia cepacia (strain AMMD)</name>
    <dbReference type="NCBI Taxonomy" id="339670"/>
    <lineage>
        <taxon>Bacteria</taxon>
        <taxon>Pseudomonadati</taxon>
        <taxon>Pseudomonadota</taxon>
        <taxon>Betaproteobacteria</taxon>
        <taxon>Burkholderiales</taxon>
        <taxon>Burkholderiaceae</taxon>
        <taxon>Burkholderia</taxon>
        <taxon>Burkholderia cepacia complex</taxon>
    </lineage>
</organism>
<dbReference type="EMBL" id="CP000441">
    <property type="protein sequence ID" value="ABI89606.1"/>
    <property type="molecule type" value="Genomic_DNA"/>
</dbReference>
<protein>
    <submittedName>
        <fullName evidence="2">Uncharacterized protein</fullName>
    </submittedName>
</protein>
<reference evidence="2" key="1">
    <citation type="submission" date="2006-08" db="EMBL/GenBank/DDBJ databases">
        <title>Complete sequence of Chromosome 2 of Burkholderia cepacia AMMD.</title>
        <authorList>
            <consortium name="US DOE Joint Genome Institute"/>
            <person name="Copeland A."/>
            <person name="Lucas S."/>
            <person name="Lapidus A."/>
            <person name="Barry K."/>
            <person name="Detter J.C."/>
            <person name="Glavina del Rio T."/>
            <person name="Hammon N."/>
            <person name="Israni S."/>
            <person name="Pitluck S."/>
            <person name="Bruce D."/>
            <person name="Chain P."/>
            <person name="Malfatti S."/>
            <person name="Shin M."/>
            <person name="Vergez L."/>
            <person name="Schmutz J."/>
            <person name="Larimer F."/>
            <person name="Land M."/>
            <person name="Hauser L."/>
            <person name="Kyrpides N."/>
            <person name="Kim E."/>
            <person name="Parke J."/>
            <person name="Coenye T."/>
            <person name="Konstantinidis K."/>
            <person name="Ramette A."/>
            <person name="Tiedje J."/>
            <person name="Richardson P."/>
        </authorList>
    </citation>
    <scope>NUCLEOTIDE SEQUENCE</scope>
    <source>
        <strain evidence="2">AMMD</strain>
    </source>
</reference>
<dbReference type="Pfam" id="PF19940">
    <property type="entry name" value="DUF6402"/>
    <property type="match status" value="1"/>
</dbReference>